<evidence type="ECO:0000256" key="5">
    <source>
        <dbReference type="ARBA" id="ARBA00022691"/>
    </source>
</evidence>
<dbReference type="Gene3D" id="3.40.1010.10">
    <property type="entry name" value="Cobalt-precorrin-4 Transmethylase, Domain 1"/>
    <property type="match status" value="1"/>
</dbReference>
<dbReference type="PANTHER" id="PTHR46111:SF1">
    <property type="entry name" value="RIBOSOMAL RNA SMALL SUBUNIT METHYLTRANSFERASE I"/>
    <property type="match status" value="1"/>
</dbReference>
<keyword evidence="3 6" id="KW-0489">Methyltransferase</keyword>
<comment type="subcellular location">
    <subcellularLocation>
        <location evidence="6">Cytoplasm</location>
    </subcellularLocation>
</comment>
<proteinExistence type="inferred from homology"/>
<comment type="catalytic activity">
    <reaction evidence="6">
        <text>cytidine(1402) in 16S rRNA + S-adenosyl-L-methionine = 2'-O-methylcytidine(1402) in 16S rRNA + S-adenosyl-L-homocysteine + H(+)</text>
        <dbReference type="Rhea" id="RHEA:42924"/>
        <dbReference type="Rhea" id="RHEA-COMP:10285"/>
        <dbReference type="Rhea" id="RHEA-COMP:10286"/>
        <dbReference type="ChEBI" id="CHEBI:15378"/>
        <dbReference type="ChEBI" id="CHEBI:57856"/>
        <dbReference type="ChEBI" id="CHEBI:59789"/>
        <dbReference type="ChEBI" id="CHEBI:74495"/>
        <dbReference type="ChEBI" id="CHEBI:82748"/>
        <dbReference type="EC" id="2.1.1.198"/>
    </reaction>
</comment>
<dbReference type="InterPro" id="IPR008189">
    <property type="entry name" value="rRNA_ssu_MeTfrase_I"/>
</dbReference>
<dbReference type="NCBIfam" id="TIGR00096">
    <property type="entry name" value="16S rRNA (cytidine(1402)-2'-O)-methyltransferase"/>
    <property type="match status" value="1"/>
</dbReference>
<keyword evidence="2 6" id="KW-0698">rRNA processing</keyword>
<dbReference type="EC" id="2.1.1.198" evidence="6"/>
<dbReference type="InterPro" id="IPR014776">
    <property type="entry name" value="4pyrrole_Mease_sub2"/>
</dbReference>
<dbReference type="PANTHER" id="PTHR46111">
    <property type="entry name" value="RIBOSOMAL RNA SMALL SUBUNIT METHYLTRANSFERASE I"/>
    <property type="match status" value="1"/>
</dbReference>
<dbReference type="InterPro" id="IPR014777">
    <property type="entry name" value="4pyrrole_Mease_sub1"/>
</dbReference>
<evidence type="ECO:0000256" key="4">
    <source>
        <dbReference type="ARBA" id="ARBA00022679"/>
    </source>
</evidence>
<dbReference type="PIRSF" id="PIRSF005917">
    <property type="entry name" value="MTase_YraL"/>
    <property type="match status" value="1"/>
</dbReference>
<dbReference type="FunFam" id="3.40.1010.10:FF:000007">
    <property type="entry name" value="Ribosomal RNA small subunit methyltransferase I"/>
    <property type="match status" value="1"/>
</dbReference>
<reference evidence="8 9" key="1">
    <citation type="journal article" date="2016" name="Nat. Commun.">
        <title>Thousands of microbial genomes shed light on interconnected biogeochemical processes in an aquifer system.</title>
        <authorList>
            <person name="Anantharaman K."/>
            <person name="Brown C.T."/>
            <person name="Hug L.A."/>
            <person name="Sharon I."/>
            <person name="Castelle C.J."/>
            <person name="Probst A.J."/>
            <person name="Thomas B.C."/>
            <person name="Singh A."/>
            <person name="Wilkins M.J."/>
            <person name="Karaoz U."/>
            <person name="Brodie E.L."/>
            <person name="Williams K.H."/>
            <person name="Hubbard S.S."/>
            <person name="Banfield J.F."/>
        </authorList>
    </citation>
    <scope>NUCLEOTIDE SEQUENCE [LARGE SCALE GENOMIC DNA]</scope>
</reference>
<dbReference type="GO" id="GO:0005737">
    <property type="term" value="C:cytoplasm"/>
    <property type="evidence" value="ECO:0007669"/>
    <property type="project" value="UniProtKB-SubCell"/>
</dbReference>
<evidence type="ECO:0000256" key="3">
    <source>
        <dbReference type="ARBA" id="ARBA00022603"/>
    </source>
</evidence>
<keyword evidence="1 6" id="KW-0963">Cytoplasm</keyword>
<dbReference type="Pfam" id="PF00590">
    <property type="entry name" value="TP_methylase"/>
    <property type="match status" value="1"/>
</dbReference>
<evidence type="ECO:0000313" key="8">
    <source>
        <dbReference type="EMBL" id="OGE19624.1"/>
    </source>
</evidence>
<evidence type="ECO:0000313" key="9">
    <source>
        <dbReference type="Proteomes" id="UP000176336"/>
    </source>
</evidence>
<dbReference type="AlphaFoldDB" id="A0A1F5ITA4"/>
<comment type="similarity">
    <text evidence="6">Belongs to the methyltransferase superfamily. RsmI family.</text>
</comment>
<accession>A0A1F5ITA4</accession>
<sequence>MLYIVPTPIGNLKDITLRALEVLKEADGIICEDTRRTSLLLSHYQIKKPLLTLNDYNEAKELPRIVSELLEGRTLVLVSDAGTPLIADPGYKLVRECLAQNILVDSLPGPSSVITALTLSGLPPDKFMFLGYPPEKASHRIKLFQNILDREHNENLKATYIMFISPHKLLRTLEDTQEIFGDAEVCLAHELTKIHQSVETKLISKWLEKFNSPSGGPKGEYILLFRLKS</sequence>
<dbReference type="Proteomes" id="UP000176336">
    <property type="component" value="Unassembled WGS sequence"/>
</dbReference>
<evidence type="ECO:0000256" key="1">
    <source>
        <dbReference type="ARBA" id="ARBA00022490"/>
    </source>
</evidence>
<organism evidence="8 9">
    <name type="scientific">Candidatus Daviesbacteria bacterium RIFCSPHIGHO2_01_FULL_41_23</name>
    <dbReference type="NCBI Taxonomy" id="1797764"/>
    <lineage>
        <taxon>Bacteria</taxon>
        <taxon>Candidatus Daviesiibacteriota</taxon>
    </lineage>
</organism>
<comment type="caution">
    <text evidence="8">The sequence shown here is derived from an EMBL/GenBank/DDBJ whole genome shotgun (WGS) entry which is preliminary data.</text>
</comment>
<dbReference type="EMBL" id="MFCR01000002">
    <property type="protein sequence ID" value="OGE19624.1"/>
    <property type="molecule type" value="Genomic_DNA"/>
</dbReference>
<dbReference type="GO" id="GO:0070677">
    <property type="term" value="F:rRNA (cytosine-2'-O-)-methyltransferase activity"/>
    <property type="evidence" value="ECO:0007669"/>
    <property type="project" value="UniProtKB-UniRule"/>
</dbReference>
<evidence type="ECO:0000256" key="2">
    <source>
        <dbReference type="ARBA" id="ARBA00022552"/>
    </source>
</evidence>
<dbReference type="SUPFAM" id="SSF53790">
    <property type="entry name" value="Tetrapyrrole methylase"/>
    <property type="match status" value="1"/>
</dbReference>
<protein>
    <recommendedName>
        <fullName evidence="6">Ribosomal RNA small subunit methyltransferase I</fullName>
        <ecNumber evidence="6">2.1.1.198</ecNumber>
    </recommendedName>
    <alternativeName>
        <fullName evidence="6">16S rRNA 2'-O-ribose C1402 methyltransferase</fullName>
    </alternativeName>
    <alternativeName>
        <fullName evidence="6">rRNA (cytidine-2'-O-)-methyltransferase RsmI</fullName>
    </alternativeName>
</protein>
<gene>
    <name evidence="6" type="primary">rsmI</name>
    <name evidence="8" type="ORF">A2871_03080</name>
</gene>
<dbReference type="CDD" id="cd11648">
    <property type="entry name" value="RsmI"/>
    <property type="match status" value="1"/>
</dbReference>
<feature type="domain" description="Tetrapyrrole methylase" evidence="7">
    <location>
        <begin position="1"/>
        <end position="201"/>
    </location>
</feature>
<dbReference type="HAMAP" id="MF_01877">
    <property type="entry name" value="16SrRNA_methyltr_I"/>
    <property type="match status" value="1"/>
</dbReference>
<name>A0A1F5ITA4_9BACT</name>
<keyword evidence="4 6" id="KW-0808">Transferase</keyword>
<comment type="function">
    <text evidence="6">Catalyzes the 2'-O-methylation of the ribose of cytidine 1402 (C1402) in 16S rRNA.</text>
</comment>
<keyword evidence="5 6" id="KW-0949">S-adenosyl-L-methionine</keyword>
<dbReference type="InterPro" id="IPR035996">
    <property type="entry name" value="4pyrrol_Methylase_sf"/>
</dbReference>
<dbReference type="Gene3D" id="3.30.950.10">
    <property type="entry name" value="Methyltransferase, Cobalt-precorrin-4 Transmethylase, Domain 2"/>
    <property type="match status" value="1"/>
</dbReference>
<evidence type="ECO:0000259" key="7">
    <source>
        <dbReference type="Pfam" id="PF00590"/>
    </source>
</evidence>
<dbReference type="InterPro" id="IPR000878">
    <property type="entry name" value="4pyrrol_Mease"/>
</dbReference>
<evidence type="ECO:0000256" key="6">
    <source>
        <dbReference type="HAMAP-Rule" id="MF_01877"/>
    </source>
</evidence>